<dbReference type="AlphaFoldDB" id="A0A0D0BHC9"/>
<keyword evidence="3" id="KW-1185">Reference proteome</keyword>
<dbReference type="InParanoid" id="A0A0D0BHC9"/>
<gene>
    <name evidence="2" type="ORF">CY34DRAFT_135525</name>
</gene>
<accession>A0A0D0BHC9</accession>
<evidence type="ECO:0000313" key="3">
    <source>
        <dbReference type="Proteomes" id="UP000054485"/>
    </source>
</evidence>
<feature type="region of interest" description="Disordered" evidence="1">
    <location>
        <begin position="1"/>
        <end position="23"/>
    </location>
</feature>
<dbReference type="EMBL" id="KN835234">
    <property type="protein sequence ID" value="KIK42583.1"/>
    <property type="molecule type" value="Genomic_DNA"/>
</dbReference>
<proteinExistence type="predicted"/>
<sequence length="244" mass="27369">MTRHFAPRARTPPRPTDTSTEEQSPVYSATWYFRGIRMTRPSFSPGALGCVLYQLVSPNHMALFKTQRHTLNYAAWCTSNGRTHRQFSSFQNLKGNLGYLICGLLDPSPSSRYGFREVSSHQLFLNLCGTSEFFDAYSCALGSARINARLKMWPRASQSLATLGSVGPPTLSKRRSVQAGMNSRVGTTRFVAMVSMHFNHLIPPRLPYSVTNMNMPFYDLRNNSYSLLLQLIHAPHSTSSHLSA</sequence>
<dbReference type="Gene3D" id="1.10.510.10">
    <property type="entry name" value="Transferase(Phosphotransferase) domain 1"/>
    <property type="match status" value="1"/>
</dbReference>
<reference evidence="2 3" key="1">
    <citation type="submission" date="2014-04" db="EMBL/GenBank/DDBJ databases">
        <authorList>
            <consortium name="DOE Joint Genome Institute"/>
            <person name="Kuo A."/>
            <person name="Ruytinx J."/>
            <person name="Rineau F."/>
            <person name="Colpaert J."/>
            <person name="Kohler A."/>
            <person name="Nagy L.G."/>
            <person name="Floudas D."/>
            <person name="Copeland A."/>
            <person name="Barry K.W."/>
            <person name="Cichocki N."/>
            <person name="Veneault-Fourrey C."/>
            <person name="LaButti K."/>
            <person name="Lindquist E.A."/>
            <person name="Lipzen A."/>
            <person name="Lundell T."/>
            <person name="Morin E."/>
            <person name="Murat C."/>
            <person name="Sun H."/>
            <person name="Tunlid A."/>
            <person name="Henrissat B."/>
            <person name="Grigoriev I.V."/>
            <person name="Hibbett D.S."/>
            <person name="Martin F."/>
            <person name="Nordberg H.P."/>
            <person name="Cantor M.N."/>
            <person name="Hua S.X."/>
        </authorList>
    </citation>
    <scope>NUCLEOTIDE SEQUENCE [LARGE SCALE GENOMIC DNA]</scope>
    <source>
        <strain evidence="2 3">UH-Slu-Lm8-n1</strain>
    </source>
</reference>
<reference evidence="3" key="2">
    <citation type="submission" date="2015-01" db="EMBL/GenBank/DDBJ databases">
        <title>Evolutionary Origins and Diversification of the Mycorrhizal Mutualists.</title>
        <authorList>
            <consortium name="DOE Joint Genome Institute"/>
            <consortium name="Mycorrhizal Genomics Consortium"/>
            <person name="Kohler A."/>
            <person name="Kuo A."/>
            <person name="Nagy L.G."/>
            <person name="Floudas D."/>
            <person name="Copeland A."/>
            <person name="Barry K.W."/>
            <person name="Cichocki N."/>
            <person name="Veneault-Fourrey C."/>
            <person name="LaButti K."/>
            <person name="Lindquist E.A."/>
            <person name="Lipzen A."/>
            <person name="Lundell T."/>
            <person name="Morin E."/>
            <person name="Murat C."/>
            <person name="Riley R."/>
            <person name="Ohm R."/>
            <person name="Sun H."/>
            <person name="Tunlid A."/>
            <person name="Henrissat B."/>
            <person name="Grigoriev I.V."/>
            <person name="Hibbett D.S."/>
            <person name="Martin F."/>
        </authorList>
    </citation>
    <scope>NUCLEOTIDE SEQUENCE [LARGE SCALE GENOMIC DNA]</scope>
    <source>
        <strain evidence="3">UH-Slu-Lm8-n1</strain>
    </source>
</reference>
<dbReference type="InterPro" id="IPR011009">
    <property type="entry name" value="Kinase-like_dom_sf"/>
</dbReference>
<evidence type="ECO:0000313" key="2">
    <source>
        <dbReference type="EMBL" id="KIK42583.1"/>
    </source>
</evidence>
<dbReference type="SUPFAM" id="SSF56112">
    <property type="entry name" value="Protein kinase-like (PK-like)"/>
    <property type="match status" value="1"/>
</dbReference>
<organism evidence="2 3">
    <name type="scientific">Suillus luteus UH-Slu-Lm8-n1</name>
    <dbReference type="NCBI Taxonomy" id="930992"/>
    <lineage>
        <taxon>Eukaryota</taxon>
        <taxon>Fungi</taxon>
        <taxon>Dikarya</taxon>
        <taxon>Basidiomycota</taxon>
        <taxon>Agaricomycotina</taxon>
        <taxon>Agaricomycetes</taxon>
        <taxon>Agaricomycetidae</taxon>
        <taxon>Boletales</taxon>
        <taxon>Suillineae</taxon>
        <taxon>Suillaceae</taxon>
        <taxon>Suillus</taxon>
    </lineage>
</organism>
<evidence type="ECO:0000256" key="1">
    <source>
        <dbReference type="SAM" id="MobiDB-lite"/>
    </source>
</evidence>
<dbReference type="Proteomes" id="UP000054485">
    <property type="component" value="Unassembled WGS sequence"/>
</dbReference>
<dbReference type="HOGENOM" id="CLU_1138637_0_0_1"/>
<protein>
    <submittedName>
        <fullName evidence="2">Uncharacterized protein</fullName>
    </submittedName>
</protein>
<name>A0A0D0BHC9_9AGAM</name>